<dbReference type="AlphaFoldDB" id="A0A9D9IAV6"/>
<accession>A0A9D9IAV6</accession>
<dbReference type="PANTHER" id="PTHR43305">
    <property type="entry name" value="FAMILY N-ACETYLTRANSFERASE, PUTATIVE (AFU_ORTHOLOGUE AFUA_2G01380)-RELATED"/>
    <property type="match status" value="1"/>
</dbReference>
<name>A0A9D9IAV6_9SPIO</name>
<reference evidence="2" key="2">
    <citation type="journal article" date="2021" name="PeerJ">
        <title>Extensive microbial diversity within the chicken gut microbiome revealed by metagenomics and culture.</title>
        <authorList>
            <person name="Gilroy R."/>
            <person name="Ravi A."/>
            <person name="Getino M."/>
            <person name="Pursley I."/>
            <person name="Horton D.L."/>
            <person name="Alikhan N.F."/>
            <person name="Baker D."/>
            <person name="Gharbi K."/>
            <person name="Hall N."/>
            <person name="Watson M."/>
            <person name="Adriaenssens E.M."/>
            <person name="Foster-Nyarko E."/>
            <person name="Jarju S."/>
            <person name="Secka A."/>
            <person name="Antonio M."/>
            <person name="Oren A."/>
            <person name="Chaudhuri R.R."/>
            <person name="La Ragione R."/>
            <person name="Hildebrand F."/>
            <person name="Pallen M.J."/>
        </authorList>
    </citation>
    <scope>NUCLEOTIDE SEQUENCE</scope>
    <source>
        <strain evidence="2">14700</strain>
    </source>
</reference>
<organism evidence="2 3">
    <name type="scientific">Candidatus Ornithospirochaeta stercoravium</name>
    <dbReference type="NCBI Taxonomy" id="2840897"/>
    <lineage>
        <taxon>Bacteria</taxon>
        <taxon>Pseudomonadati</taxon>
        <taxon>Spirochaetota</taxon>
        <taxon>Spirochaetia</taxon>
        <taxon>Spirochaetales</taxon>
        <taxon>Spirochaetaceae</taxon>
        <taxon>Spirochaetaceae incertae sedis</taxon>
        <taxon>Candidatus Ornithospirochaeta</taxon>
    </lineage>
</organism>
<dbReference type="InterPro" id="IPR016181">
    <property type="entry name" value="Acyl_CoA_acyltransferase"/>
</dbReference>
<sequence>MLEIIEGYDRLDDVRELFAEYTAMLVSIDPSFQLYLDIQHYGEEERNPSRKYMKPEGKLYLSLLDGKIAGCIALRKLDDEKCEMKRLYVRPEYRGHGIATVLVEKILEDAVEIGYSWIYLDTLPELQSAVELYEKLGFERTECYNDSPSSNTLFYRRKISGNSSSIDNSEL</sequence>
<feature type="domain" description="N-acetyltransferase" evidence="1">
    <location>
        <begin position="12"/>
        <end position="160"/>
    </location>
</feature>
<dbReference type="EMBL" id="JADIMF010000066">
    <property type="protein sequence ID" value="MBO8468975.1"/>
    <property type="molecule type" value="Genomic_DNA"/>
</dbReference>
<dbReference type="InterPro" id="IPR052777">
    <property type="entry name" value="Acetyltransferase_Enz"/>
</dbReference>
<comment type="caution">
    <text evidence="2">The sequence shown here is derived from an EMBL/GenBank/DDBJ whole genome shotgun (WGS) entry which is preliminary data.</text>
</comment>
<dbReference type="InterPro" id="IPR000182">
    <property type="entry name" value="GNAT_dom"/>
</dbReference>
<dbReference type="CDD" id="cd04301">
    <property type="entry name" value="NAT_SF"/>
    <property type="match status" value="1"/>
</dbReference>
<dbReference type="PANTHER" id="PTHR43305:SF1">
    <property type="entry name" value="FAMILY N-ACETYLTRANSFERASE, PUTATIVE (AFU_ORTHOLOGUE AFUA_2G01380)-RELATED"/>
    <property type="match status" value="1"/>
</dbReference>
<protein>
    <submittedName>
        <fullName evidence="2">GNAT family N-acetyltransferase</fullName>
    </submittedName>
</protein>
<evidence type="ECO:0000259" key="1">
    <source>
        <dbReference type="PROSITE" id="PS51186"/>
    </source>
</evidence>
<gene>
    <name evidence="2" type="ORF">IAA72_04230</name>
</gene>
<dbReference type="GO" id="GO:0016747">
    <property type="term" value="F:acyltransferase activity, transferring groups other than amino-acyl groups"/>
    <property type="evidence" value="ECO:0007669"/>
    <property type="project" value="InterPro"/>
</dbReference>
<dbReference type="Proteomes" id="UP000810292">
    <property type="component" value="Unassembled WGS sequence"/>
</dbReference>
<reference evidence="2" key="1">
    <citation type="submission" date="2020-10" db="EMBL/GenBank/DDBJ databases">
        <authorList>
            <person name="Gilroy R."/>
        </authorList>
    </citation>
    <scope>NUCLEOTIDE SEQUENCE</scope>
    <source>
        <strain evidence="2">14700</strain>
    </source>
</reference>
<dbReference type="Pfam" id="PF00583">
    <property type="entry name" value="Acetyltransf_1"/>
    <property type="match status" value="1"/>
</dbReference>
<proteinExistence type="predicted"/>
<evidence type="ECO:0000313" key="2">
    <source>
        <dbReference type="EMBL" id="MBO8468975.1"/>
    </source>
</evidence>
<dbReference type="PROSITE" id="PS51186">
    <property type="entry name" value="GNAT"/>
    <property type="match status" value="1"/>
</dbReference>
<evidence type="ECO:0000313" key="3">
    <source>
        <dbReference type="Proteomes" id="UP000810292"/>
    </source>
</evidence>
<dbReference type="Gene3D" id="3.40.630.30">
    <property type="match status" value="1"/>
</dbReference>
<dbReference type="SUPFAM" id="SSF55729">
    <property type="entry name" value="Acyl-CoA N-acyltransferases (Nat)"/>
    <property type="match status" value="1"/>
</dbReference>